<dbReference type="Pfam" id="PF00441">
    <property type="entry name" value="Acyl-CoA_dh_1"/>
    <property type="match status" value="1"/>
</dbReference>
<name>H5TYX3_9ACTN</name>
<accession>H5TYX3</accession>
<evidence type="ECO:0000259" key="9">
    <source>
        <dbReference type="Pfam" id="PF02771"/>
    </source>
</evidence>
<dbReference type="SUPFAM" id="SSF47203">
    <property type="entry name" value="Acyl-CoA dehydrogenase C-terminal domain-like"/>
    <property type="match status" value="1"/>
</dbReference>
<dbReference type="RefSeq" id="WP_005204750.1">
    <property type="nucleotide sequence ID" value="NZ_BAFC01000049.1"/>
</dbReference>
<dbReference type="InterPro" id="IPR006091">
    <property type="entry name" value="Acyl-CoA_Oxase/DH_mid-dom"/>
</dbReference>
<comment type="similarity">
    <text evidence="2 6">Belongs to the acyl-CoA dehydrogenase family.</text>
</comment>
<dbReference type="Gene3D" id="1.10.540.10">
    <property type="entry name" value="Acyl-CoA dehydrogenase/oxidase, N-terminal domain"/>
    <property type="match status" value="1"/>
</dbReference>
<evidence type="ECO:0000259" key="7">
    <source>
        <dbReference type="Pfam" id="PF00441"/>
    </source>
</evidence>
<dbReference type="Gene3D" id="2.40.110.10">
    <property type="entry name" value="Butyryl-CoA Dehydrogenase, subunit A, domain 2"/>
    <property type="match status" value="1"/>
</dbReference>
<keyword evidence="3 6" id="KW-0285">Flavoprotein</keyword>
<dbReference type="InterPro" id="IPR037069">
    <property type="entry name" value="AcylCoA_DH/ox_N_sf"/>
</dbReference>
<dbReference type="InterPro" id="IPR013786">
    <property type="entry name" value="AcylCoA_DH/ox_N"/>
</dbReference>
<comment type="cofactor">
    <cofactor evidence="1 6">
        <name>FAD</name>
        <dbReference type="ChEBI" id="CHEBI:57692"/>
    </cofactor>
</comment>
<dbReference type="AlphaFoldDB" id="H5TYX3"/>
<evidence type="ECO:0000256" key="1">
    <source>
        <dbReference type="ARBA" id="ARBA00001974"/>
    </source>
</evidence>
<dbReference type="EMBL" id="BAFC01000049">
    <property type="protein sequence ID" value="GAB38681.1"/>
    <property type="molecule type" value="Genomic_DNA"/>
</dbReference>
<evidence type="ECO:0000256" key="2">
    <source>
        <dbReference type="ARBA" id="ARBA00009347"/>
    </source>
</evidence>
<evidence type="ECO:0000313" key="11">
    <source>
        <dbReference type="Proteomes" id="UP000005845"/>
    </source>
</evidence>
<dbReference type="Proteomes" id="UP000005845">
    <property type="component" value="Unassembled WGS sequence"/>
</dbReference>
<keyword evidence="4 6" id="KW-0274">FAD</keyword>
<dbReference type="Pfam" id="PF02771">
    <property type="entry name" value="Acyl-CoA_dh_N"/>
    <property type="match status" value="1"/>
</dbReference>
<dbReference type="Pfam" id="PF02770">
    <property type="entry name" value="Acyl-CoA_dh_M"/>
    <property type="match status" value="1"/>
</dbReference>
<evidence type="ECO:0000256" key="4">
    <source>
        <dbReference type="ARBA" id="ARBA00022827"/>
    </source>
</evidence>
<feature type="domain" description="Acyl-CoA dehydrogenase/oxidase C-terminal" evidence="7">
    <location>
        <begin position="221"/>
        <end position="382"/>
    </location>
</feature>
<dbReference type="PANTHER" id="PTHR43884:SF20">
    <property type="entry name" value="ACYL-COA DEHYDROGENASE FADE28"/>
    <property type="match status" value="1"/>
</dbReference>
<dbReference type="SUPFAM" id="SSF56645">
    <property type="entry name" value="Acyl-CoA dehydrogenase NM domain-like"/>
    <property type="match status" value="1"/>
</dbReference>
<evidence type="ECO:0000256" key="3">
    <source>
        <dbReference type="ARBA" id="ARBA00022630"/>
    </source>
</evidence>
<dbReference type="CDD" id="cd00567">
    <property type="entry name" value="ACAD"/>
    <property type="match status" value="1"/>
</dbReference>
<feature type="domain" description="Acyl-CoA dehydrogenase/oxidase N-terminal" evidence="9">
    <location>
        <begin position="7"/>
        <end position="120"/>
    </location>
</feature>
<keyword evidence="11" id="KW-1185">Reference proteome</keyword>
<evidence type="ECO:0000313" key="10">
    <source>
        <dbReference type="EMBL" id="GAB38681.1"/>
    </source>
</evidence>
<sequence>MDFTLPETATAVRDLAADIATKISTSERVAALEASSAPLDDQLWRELAAAGLLALELPETLAGDAAGELSTVENTAVAEQLGTHLARVPFGQHAIAAGPILARYAATTLAAELLPRLADGTLIATAAVEEDLGDDALSPTTTLTKTDDGYVLRGSKINVGYAAAAGLLLVTAHDSDSVAVAVVDASTTGITITETRSTGLTPTYHVEFSDVALDDAHVLHGVDVVSDLVDRLTLAVCAEQSGVLAAALDATARYAREREQFGRPIGSFQAVAQRLADGYIDVSALSLTTTQASWLLAQSDEGSSGDPEHPETTGSADVSAAIATAKFWAAESGHRVAHTAVHVHGGVGLDTSHPTHRYFLRAKQNEFTLGSANTSLRRLGDALAADPA</sequence>
<feature type="domain" description="Acyl-CoA oxidase/dehydrogenase middle" evidence="8">
    <location>
        <begin position="124"/>
        <end position="211"/>
    </location>
</feature>
<gene>
    <name evidence="10" type="ORF">GOSPT_049_00070</name>
</gene>
<dbReference type="InterPro" id="IPR009075">
    <property type="entry name" value="AcylCo_DH/oxidase_C"/>
</dbReference>
<proteinExistence type="inferred from homology"/>
<protein>
    <submittedName>
        <fullName evidence="10">Putative acyl-CoA dehydrogenase</fullName>
    </submittedName>
</protein>
<comment type="caution">
    <text evidence="10">The sequence shown here is derived from an EMBL/GenBank/DDBJ whole genome shotgun (WGS) entry which is preliminary data.</text>
</comment>
<dbReference type="InterPro" id="IPR036250">
    <property type="entry name" value="AcylCo_DH-like_C"/>
</dbReference>
<dbReference type="eggNOG" id="COG1960">
    <property type="taxonomic scope" value="Bacteria"/>
</dbReference>
<dbReference type="InterPro" id="IPR009100">
    <property type="entry name" value="AcylCoA_DH/oxidase_NM_dom_sf"/>
</dbReference>
<dbReference type="GO" id="GO:0003995">
    <property type="term" value="F:acyl-CoA dehydrogenase activity"/>
    <property type="evidence" value="ECO:0007669"/>
    <property type="project" value="TreeGrafter"/>
</dbReference>
<evidence type="ECO:0000259" key="8">
    <source>
        <dbReference type="Pfam" id="PF02770"/>
    </source>
</evidence>
<organism evidence="10 11">
    <name type="scientific">Gordonia sputi NBRC 100414</name>
    <dbReference type="NCBI Taxonomy" id="1089453"/>
    <lineage>
        <taxon>Bacteria</taxon>
        <taxon>Bacillati</taxon>
        <taxon>Actinomycetota</taxon>
        <taxon>Actinomycetes</taxon>
        <taxon>Mycobacteriales</taxon>
        <taxon>Gordoniaceae</taxon>
        <taxon>Gordonia</taxon>
    </lineage>
</organism>
<reference evidence="10 11" key="1">
    <citation type="submission" date="2012-02" db="EMBL/GenBank/DDBJ databases">
        <title>Whole genome shotgun sequence of Gordonia sputi NBRC 100414.</title>
        <authorList>
            <person name="Yoshida I."/>
            <person name="Hosoyama A."/>
            <person name="Tsuchikane K."/>
            <person name="Katsumata H."/>
            <person name="Yamazaki S."/>
            <person name="Fujita N."/>
        </authorList>
    </citation>
    <scope>NUCLEOTIDE SEQUENCE [LARGE SCALE GENOMIC DNA]</scope>
    <source>
        <strain evidence="10 11">NBRC 100414</strain>
    </source>
</reference>
<keyword evidence="5 6" id="KW-0560">Oxidoreductase</keyword>
<evidence type="ECO:0000256" key="6">
    <source>
        <dbReference type="RuleBase" id="RU362125"/>
    </source>
</evidence>
<dbReference type="PANTHER" id="PTHR43884">
    <property type="entry name" value="ACYL-COA DEHYDROGENASE"/>
    <property type="match status" value="1"/>
</dbReference>
<dbReference type="GO" id="GO:0050660">
    <property type="term" value="F:flavin adenine dinucleotide binding"/>
    <property type="evidence" value="ECO:0007669"/>
    <property type="project" value="InterPro"/>
</dbReference>
<dbReference type="InterPro" id="IPR046373">
    <property type="entry name" value="Acyl-CoA_Oxase/DH_mid-dom_sf"/>
</dbReference>
<dbReference type="Gene3D" id="1.20.140.10">
    <property type="entry name" value="Butyryl-CoA Dehydrogenase, subunit A, domain 3"/>
    <property type="match status" value="1"/>
</dbReference>
<evidence type="ECO:0000256" key="5">
    <source>
        <dbReference type="ARBA" id="ARBA00023002"/>
    </source>
</evidence>